<dbReference type="HOGENOM" id="CLU_3399482_0_0_1"/>
<dbReference type="EMBL" id="KK034024">
    <property type="protein sequence ID" value="EXL64573.1"/>
    <property type="molecule type" value="Genomic_DNA"/>
</dbReference>
<evidence type="ECO:0000313" key="1">
    <source>
        <dbReference type="EMBL" id="EXL64573.1"/>
    </source>
</evidence>
<dbReference type="AlphaFoldDB" id="X0GMQ6"/>
<organism evidence="1">
    <name type="scientific">Fusarium oxysporum f. sp. conglutinans race 2 54008</name>
    <dbReference type="NCBI Taxonomy" id="1089457"/>
    <lineage>
        <taxon>Eukaryota</taxon>
        <taxon>Fungi</taxon>
        <taxon>Dikarya</taxon>
        <taxon>Ascomycota</taxon>
        <taxon>Pezizomycotina</taxon>
        <taxon>Sordariomycetes</taxon>
        <taxon>Hypocreomycetidae</taxon>
        <taxon>Hypocreales</taxon>
        <taxon>Nectriaceae</taxon>
        <taxon>Fusarium</taxon>
        <taxon>Fusarium oxysporum species complex</taxon>
    </lineage>
</organism>
<reference evidence="1" key="1">
    <citation type="submission" date="2011-11" db="EMBL/GenBank/DDBJ databases">
        <title>The Genome Sequence of Fusarium oxysporum PHW808.</title>
        <authorList>
            <consortium name="The Broad Institute Genome Sequencing Platform"/>
            <person name="Ma L.-J."/>
            <person name="Gale L.R."/>
            <person name="Schwartz D.C."/>
            <person name="Zhou S."/>
            <person name="Corby-Kistler H."/>
            <person name="Young S.K."/>
            <person name="Zeng Q."/>
            <person name="Gargeya S."/>
            <person name="Fitzgerald M."/>
            <person name="Haas B."/>
            <person name="Abouelleil A."/>
            <person name="Alvarado L."/>
            <person name="Arachchi H.M."/>
            <person name="Berlin A."/>
            <person name="Brown A."/>
            <person name="Chapman S.B."/>
            <person name="Chen Z."/>
            <person name="Dunbar C."/>
            <person name="Freedman E."/>
            <person name="Gearin G."/>
            <person name="Goldberg J."/>
            <person name="Griggs A."/>
            <person name="Gujja S."/>
            <person name="Heiman D."/>
            <person name="Howarth C."/>
            <person name="Larson L."/>
            <person name="Lui A."/>
            <person name="MacDonald P.J.P."/>
            <person name="Montmayeur A."/>
            <person name="Murphy C."/>
            <person name="Neiman D."/>
            <person name="Pearson M."/>
            <person name="Priest M."/>
            <person name="Roberts A."/>
            <person name="Saif S."/>
            <person name="Shea T."/>
            <person name="Shenoy N."/>
            <person name="Sisk P."/>
            <person name="Stolte C."/>
            <person name="Sykes S."/>
            <person name="Wortman J."/>
            <person name="Nusbaum C."/>
            <person name="Birren B."/>
        </authorList>
    </citation>
    <scope>NUCLEOTIDE SEQUENCE [LARGE SCALE GENOMIC DNA]</scope>
    <source>
        <strain evidence="1">54008</strain>
    </source>
</reference>
<reference evidence="1" key="2">
    <citation type="submission" date="2014-03" db="EMBL/GenBank/DDBJ databases">
        <title>The Genome Annotation of Fusarium oxysporum PHW808.</title>
        <authorList>
            <consortium name="The Broad Institute Genomics Platform"/>
            <person name="Ma L.-J."/>
            <person name="Corby-Kistler H."/>
            <person name="Broz K."/>
            <person name="Gale L.R."/>
            <person name="Jonkers W."/>
            <person name="O'Donnell K."/>
            <person name="Ploetz R."/>
            <person name="Steinberg C."/>
            <person name="Schwartz D.C."/>
            <person name="VanEtten H."/>
            <person name="Zhou S."/>
            <person name="Young S.K."/>
            <person name="Zeng Q."/>
            <person name="Gargeya S."/>
            <person name="Fitzgerald M."/>
            <person name="Abouelleil A."/>
            <person name="Alvarado L."/>
            <person name="Chapman S.B."/>
            <person name="Gainer-Dewar J."/>
            <person name="Goldberg J."/>
            <person name="Griggs A."/>
            <person name="Gujja S."/>
            <person name="Hansen M."/>
            <person name="Howarth C."/>
            <person name="Imamovic A."/>
            <person name="Ireland A."/>
            <person name="Larimer J."/>
            <person name="McCowan C."/>
            <person name="Murphy C."/>
            <person name="Pearson M."/>
            <person name="Poon T.W."/>
            <person name="Priest M."/>
            <person name="Roberts A."/>
            <person name="Saif S."/>
            <person name="Shea T."/>
            <person name="Sykes S."/>
            <person name="Wortman J."/>
            <person name="Nusbaum C."/>
            <person name="Birren B."/>
        </authorList>
    </citation>
    <scope>NUCLEOTIDE SEQUENCE</scope>
    <source>
        <strain evidence="1">54008</strain>
    </source>
</reference>
<name>X0GMQ6_FUSOX</name>
<protein>
    <submittedName>
        <fullName evidence="1">Uncharacterized protein</fullName>
    </submittedName>
</protein>
<gene>
    <name evidence="1" type="ORF">FOPG_19170</name>
</gene>
<accession>X0GMQ6</accession>
<dbReference type="Proteomes" id="UP000030676">
    <property type="component" value="Unassembled WGS sequence"/>
</dbReference>
<sequence>MHTSSPGIWPIFHCKCPYSACIHTWFIIRKE</sequence>
<proteinExistence type="predicted"/>